<protein>
    <submittedName>
        <fullName evidence="2">GNAT family N-acetyltransferase</fullName>
    </submittedName>
</protein>
<dbReference type="Proteomes" id="UP000626844">
    <property type="component" value="Unassembled WGS sequence"/>
</dbReference>
<dbReference type="CDD" id="cd04301">
    <property type="entry name" value="NAT_SF"/>
    <property type="match status" value="1"/>
</dbReference>
<dbReference type="SUPFAM" id="SSF55729">
    <property type="entry name" value="Acyl-CoA N-acyltransferases (Nat)"/>
    <property type="match status" value="1"/>
</dbReference>
<comment type="caution">
    <text evidence="2">The sequence shown here is derived from an EMBL/GenBank/DDBJ whole genome shotgun (WGS) entry which is preliminary data.</text>
</comment>
<dbReference type="EMBL" id="JACXAI010000019">
    <property type="protein sequence ID" value="MBD1381580.1"/>
    <property type="molecule type" value="Genomic_DNA"/>
</dbReference>
<evidence type="ECO:0000313" key="3">
    <source>
        <dbReference type="Proteomes" id="UP000626844"/>
    </source>
</evidence>
<reference evidence="2" key="1">
    <citation type="submission" date="2020-09" db="EMBL/GenBank/DDBJ databases">
        <title>A novel bacterium of genus Bacillus, isolated from South China Sea.</title>
        <authorList>
            <person name="Huang H."/>
            <person name="Mo K."/>
            <person name="Hu Y."/>
        </authorList>
    </citation>
    <scope>NUCLEOTIDE SEQUENCE</scope>
    <source>
        <strain evidence="2">IB182487</strain>
    </source>
</reference>
<dbReference type="PANTHER" id="PTHR43617">
    <property type="entry name" value="L-AMINO ACID N-ACETYLTRANSFERASE"/>
    <property type="match status" value="1"/>
</dbReference>
<dbReference type="AlphaFoldDB" id="A0A926NIB3"/>
<keyword evidence="3" id="KW-1185">Reference proteome</keyword>
<name>A0A926NIB3_9BACI</name>
<dbReference type="GO" id="GO:0016747">
    <property type="term" value="F:acyltransferase activity, transferring groups other than amino-acyl groups"/>
    <property type="evidence" value="ECO:0007669"/>
    <property type="project" value="InterPro"/>
</dbReference>
<dbReference type="InterPro" id="IPR050276">
    <property type="entry name" value="MshD_Acetyltransferase"/>
</dbReference>
<feature type="domain" description="N-acetyltransferase" evidence="1">
    <location>
        <begin position="2"/>
        <end position="173"/>
    </location>
</feature>
<dbReference type="PROSITE" id="PS51186">
    <property type="entry name" value="GNAT"/>
    <property type="match status" value="1"/>
</dbReference>
<evidence type="ECO:0000259" key="1">
    <source>
        <dbReference type="PROSITE" id="PS51186"/>
    </source>
</evidence>
<dbReference type="InterPro" id="IPR016181">
    <property type="entry name" value="Acyl_CoA_acyltransferase"/>
</dbReference>
<dbReference type="Gene3D" id="3.40.630.30">
    <property type="match status" value="1"/>
</dbReference>
<proteinExistence type="predicted"/>
<sequence>MFTIRKATRNDCQGIAKVHVDSWKTTYKGVVVQNYLDSLSYEQKERQWEQADLNFLFVAVNHSNDIVGFVSYGPERTKNYNIGGEIYAIYILEEYQGHGIGKALTLHAVEDLLIHGYKRMMVWVLEENRNKGFYQYYLPHEIAESSFTIGNRQHIEVAYGWNDLNLLYQRLSAKGAREING</sequence>
<dbReference type="RefSeq" id="WP_191159165.1">
    <property type="nucleotide sequence ID" value="NZ_JACXAI010000019.1"/>
</dbReference>
<evidence type="ECO:0000313" key="2">
    <source>
        <dbReference type="EMBL" id="MBD1381580.1"/>
    </source>
</evidence>
<organism evidence="2 3">
    <name type="scientific">Metabacillus arenae</name>
    <dbReference type="NCBI Taxonomy" id="2771434"/>
    <lineage>
        <taxon>Bacteria</taxon>
        <taxon>Bacillati</taxon>
        <taxon>Bacillota</taxon>
        <taxon>Bacilli</taxon>
        <taxon>Bacillales</taxon>
        <taxon>Bacillaceae</taxon>
        <taxon>Metabacillus</taxon>
    </lineage>
</organism>
<dbReference type="InterPro" id="IPR000182">
    <property type="entry name" value="GNAT_dom"/>
</dbReference>
<dbReference type="PANTHER" id="PTHR43617:SF30">
    <property type="entry name" value="HISTONE ACETYLTRANSFERASE"/>
    <property type="match status" value="1"/>
</dbReference>
<accession>A0A926NIB3</accession>
<gene>
    <name evidence="2" type="ORF">IC621_15185</name>
</gene>
<dbReference type="Pfam" id="PF00583">
    <property type="entry name" value="Acetyltransf_1"/>
    <property type="match status" value="1"/>
</dbReference>